<dbReference type="SUPFAM" id="SSF47027">
    <property type="entry name" value="Acyl-CoA binding protein"/>
    <property type="match status" value="1"/>
</dbReference>
<dbReference type="GO" id="GO:0000062">
    <property type="term" value="F:fatty-acyl-CoA binding"/>
    <property type="evidence" value="ECO:0007669"/>
    <property type="project" value="InterPro"/>
</dbReference>
<reference evidence="4" key="1">
    <citation type="submission" date="2022-07" db="EMBL/GenBank/DDBJ databases">
        <title>Phylogenomic reconstructions and comparative analyses of Kickxellomycotina fungi.</title>
        <authorList>
            <person name="Reynolds N.K."/>
            <person name="Stajich J.E."/>
            <person name="Barry K."/>
            <person name="Grigoriev I.V."/>
            <person name="Crous P."/>
            <person name="Smith M.E."/>
        </authorList>
    </citation>
    <scope>NUCLEOTIDE SEQUENCE</scope>
    <source>
        <strain evidence="4">BCRC 34489</strain>
    </source>
</reference>
<dbReference type="InterPro" id="IPR014352">
    <property type="entry name" value="FERM/acyl-CoA-bd_prot_sf"/>
</dbReference>
<gene>
    <name evidence="4" type="ORF">GGI15_004930</name>
</gene>
<proteinExistence type="inferred from homology"/>
<name>A0A9W8H4S2_9FUNG</name>
<dbReference type="PANTHER" id="PTHR23310:SF62">
    <property type="entry name" value="ACYL-COA BINDING PROTEIN 1, ISOFORM A"/>
    <property type="match status" value="1"/>
</dbReference>
<dbReference type="AlphaFoldDB" id="A0A9W8H4S2"/>
<dbReference type="InterPro" id="IPR035984">
    <property type="entry name" value="Acyl-CoA-binding_sf"/>
</dbReference>
<protein>
    <recommendedName>
        <fullName evidence="3">ACB domain-containing protein</fullName>
    </recommendedName>
</protein>
<accession>A0A9W8H4S2</accession>
<dbReference type="PROSITE" id="PS51228">
    <property type="entry name" value="ACB_2"/>
    <property type="match status" value="1"/>
</dbReference>
<comment type="similarity">
    <text evidence="1">Belongs to the ACBP family.</text>
</comment>
<dbReference type="EMBL" id="JANBUM010000518">
    <property type="protein sequence ID" value="KAJ2776157.1"/>
    <property type="molecule type" value="Genomic_DNA"/>
</dbReference>
<evidence type="ECO:0000313" key="5">
    <source>
        <dbReference type="Proteomes" id="UP001140172"/>
    </source>
</evidence>
<dbReference type="PRINTS" id="PR00689">
    <property type="entry name" value="ACOABINDINGP"/>
</dbReference>
<dbReference type="Pfam" id="PF00887">
    <property type="entry name" value="ACBP"/>
    <property type="match status" value="1"/>
</dbReference>
<dbReference type="Gene3D" id="1.20.80.10">
    <property type="match status" value="1"/>
</dbReference>
<evidence type="ECO:0000259" key="3">
    <source>
        <dbReference type="PROSITE" id="PS51228"/>
    </source>
</evidence>
<evidence type="ECO:0000313" key="4">
    <source>
        <dbReference type="EMBL" id="KAJ2776157.1"/>
    </source>
</evidence>
<dbReference type="PANTHER" id="PTHR23310">
    <property type="entry name" value="ACYL-COA-BINDING PROTEIN, ACBP"/>
    <property type="match status" value="1"/>
</dbReference>
<sequence>MSFVITNEELKSLHADNPANEVKVAIETAATSDDDGSKQALLAKFLAASKEVTTLTKTPSNDVKLTLYALYKQGLGATPTKPGMLDFVGKKKYEAWEGKKNLKTDEAQQQYIDQVEELKKAEKI</sequence>
<comment type="caution">
    <text evidence="4">The sequence shown here is derived from an EMBL/GenBank/DDBJ whole genome shotgun (WGS) entry which is preliminary data.</text>
</comment>
<organism evidence="4 5">
    <name type="scientific">Coemansia interrupta</name>
    <dbReference type="NCBI Taxonomy" id="1126814"/>
    <lineage>
        <taxon>Eukaryota</taxon>
        <taxon>Fungi</taxon>
        <taxon>Fungi incertae sedis</taxon>
        <taxon>Zoopagomycota</taxon>
        <taxon>Kickxellomycotina</taxon>
        <taxon>Kickxellomycetes</taxon>
        <taxon>Kickxellales</taxon>
        <taxon>Kickxellaceae</taxon>
        <taxon>Coemansia</taxon>
    </lineage>
</organism>
<keyword evidence="2" id="KW-0446">Lipid-binding</keyword>
<evidence type="ECO:0000256" key="2">
    <source>
        <dbReference type="ARBA" id="ARBA00023121"/>
    </source>
</evidence>
<keyword evidence="5" id="KW-1185">Reference proteome</keyword>
<dbReference type="Proteomes" id="UP001140172">
    <property type="component" value="Unassembled WGS sequence"/>
</dbReference>
<dbReference type="InterPro" id="IPR000582">
    <property type="entry name" value="Acyl-CoA-binding_protein"/>
</dbReference>
<feature type="domain" description="ACB" evidence="3">
    <location>
        <begin position="41"/>
        <end position="124"/>
    </location>
</feature>
<dbReference type="OrthoDB" id="346910at2759"/>
<evidence type="ECO:0000256" key="1">
    <source>
        <dbReference type="ARBA" id="ARBA00005567"/>
    </source>
</evidence>
<dbReference type="GO" id="GO:0006631">
    <property type="term" value="P:fatty acid metabolic process"/>
    <property type="evidence" value="ECO:0007669"/>
    <property type="project" value="TreeGrafter"/>
</dbReference>